<comment type="caution">
    <text evidence="1">The sequence shown here is derived from an EMBL/GenBank/DDBJ whole genome shotgun (WGS) entry which is preliminary data.</text>
</comment>
<reference evidence="1" key="2">
    <citation type="submission" date="2020-09" db="EMBL/GenBank/DDBJ databases">
        <authorList>
            <person name="Sun Q."/>
            <person name="Kim S."/>
        </authorList>
    </citation>
    <scope>NUCLEOTIDE SEQUENCE</scope>
    <source>
        <strain evidence="1">KCTC 42590</strain>
    </source>
</reference>
<accession>A0A919AVC7</accession>
<name>A0A919AVC7_9PROT</name>
<dbReference type="PANTHER" id="PTHR34472">
    <property type="entry name" value="SULFUR CARRIER PROTEIN THIS"/>
    <property type="match status" value="1"/>
</dbReference>
<dbReference type="Proteomes" id="UP000630923">
    <property type="component" value="Unassembled WGS sequence"/>
</dbReference>
<dbReference type="InterPro" id="IPR010035">
    <property type="entry name" value="Thi_S"/>
</dbReference>
<dbReference type="InterPro" id="IPR016155">
    <property type="entry name" value="Mopterin_synth/thiamin_S_b"/>
</dbReference>
<dbReference type="EMBL" id="BNCI01000002">
    <property type="protein sequence ID" value="GHF27404.1"/>
    <property type="molecule type" value="Genomic_DNA"/>
</dbReference>
<dbReference type="InterPro" id="IPR012675">
    <property type="entry name" value="Beta-grasp_dom_sf"/>
</dbReference>
<protein>
    <submittedName>
        <fullName evidence="1">Thiamine biosynthesis protein ThiS</fullName>
    </submittedName>
</protein>
<dbReference type="CDD" id="cd00565">
    <property type="entry name" value="Ubl_ThiS"/>
    <property type="match status" value="1"/>
</dbReference>
<evidence type="ECO:0000313" key="2">
    <source>
        <dbReference type="Proteomes" id="UP000630923"/>
    </source>
</evidence>
<dbReference type="Pfam" id="PF02597">
    <property type="entry name" value="ThiS"/>
    <property type="match status" value="1"/>
</dbReference>
<evidence type="ECO:0000313" key="1">
    <source>
        <dbReference type="EMBL" id="GHF27404.1"/>
    </source>
</evidence>
<dbReference type="AlphaFoldDB" id="A0A919AVC7"/>
<reference evidence="1" key="1">
    <citation type="journal article" date="2014" name="Int. J. Syst. Evol. Microbiol.">
        <title>Complete genome sequence of Corynebacterium casei LMG S-19264T (=DSM 44701T), isolated from a smear-ripened cheese.</title>
        <authorList>
            <consortium name="US DOE Joint Genome Institute (JGI-PGF)"/>
            <person name="Walter F."/>
            <person name="Albersmeier A."/>
            <person name="Kalinowski J."/>
            <person name="Ruckert C."/>
        </authorList>
    </citation>
    <scope>NUCLEOTIDE SEQUENCE</scope>
    <source>
        <strain evidence="1">KCTC 42590</strain>
    </source>
</reference>
<dbReference type="InterPro" id="IPR003749">
    <property type="entry name" value="ThiS/MoaD-like"/>
</dbReference>
<dbReference type="PANTHER" id="PTHR34472:SF1">
    <property type="entry name" value="SULFUR CARRIER PROTEIN THIS"/>
    <property type="match status" value="1"/>
</dbReference>
<sequence length="70" mass="7505">MITITVNGDEKRISEGQTIADYIIGLGFDPTKVAVERNREIAPKSTFNTQVLSAGDTLEIVHFIGGGNNA</sequence>
<proteinExistence type="predicted"/>
<keyword evidence="2" id="KW-1185">Reference proteome</keyword>
<dbReference type="Gene3D" id="3.10.20.30">
    <property type="match status" value="1"/>
</dbReference>
<gene>
    <name evidence="1" type="primary">thiS</name>
    <name evidence="1" type="ORF">GCM10017044_23080</name>
</gene>
<organism evidence="1 2">
    <name type="scientific">Kordiimonas sediminis</name>
    <dbReference type="NCBI Taxonomy" id="1735581"/>
    <lineage>
        <taxon>Bacteria</taxon>
        <taxon>Pseudomonadati</taxon>
        <taxon>Pseudomonadota</taxon>
        <taxon>Alphaproteobacteria</taxon>
        <taxon>Kordiimonadales</taxon>
        <taxon>Kordiimonadaceae</taxon>
        <taxon>Kordiimonas</taxon>
    </lineage>
</organism>
<dbReference type="NCBIfam" id="TIGR01683">
    <property type="entry name" value="thiS"/>
    <property type="match status" value="1"/>
</dbReference>
<dbReference type="SUPFAM" id="SSF54285">
    <property type="entry name" value="MoaD/ThiS"/>
    <property type="match status" value="1"/>
</dbReference>